<name>A0A372LYH4_9ACTN</name>
<proteinExistence type="predicted"/>
<gene>
    <name evidence="1" type="ORF">DY218_27260</name>
</gene>
<dbReference type="EMBL" id="QUAK01000194">
    <property type="protein sequence ID" value="RFU83609.1"/>
    <property type="molecule type" value="Genomic_DNA"/>
</dbReference>
<organism evidence="1 2">
    <name type="scientific">Streptomyces triticagri</name>
    <dbReference type="NCBI Taxonomy" id="2293568"/>
    <lineage>
        <taxon>Bacteria</taxon>
        <taxon>Bacillati</taxon>
        <taxon>Actinomycetota</taxon>
        <taxon>Actinomycetes</taxon>
        <taxon>Kitasatosporales</taxon>
        <taxon>Streptomycetaceae</taxon>
        <taxon>Streptomyces</taxon>
    </lineage>
</organism>
<evidence type="ECO:0000313" key="2">
    <source>
        <dbReference type="Proteomes" id="UP000263094"/>
    </source>
</evidence>
<reference evidence="1 2" key="1">
    <citation type="submission" date="2018-08" db="EMBL/GenBank/DDBJ databases">
        <title>Isolation, diversity and antifungal activity of Actinobacteria from wheat.</title>
        <authorList>
            <person name="Han C."/>
        </authorList>
    </citation>
    <scope>NUCLEOTIDE SEQUENCE [LARGE SCALE GENOMIC DNA]</scope>
    <source>
        <strain evidence="1 2">NEAU-YY421</strain>
    </source>
</reference>
<dbReference type="RefSeq" id="WP_128558765.1">
    <property type="nucleotide sequence ID" value="NZ_QUAK01000194.1"/>
</dbReference>
<evidence type="ECO:0000313" key="1">
    <source>
        <dbReference type="EMBL" id="RFU83609.1"/>
    </source>
</evidence>
<dbReference type="Proteomes" id="UP000263094">
    <property type="component" value="Unassembled WGS sequence"/>
</dbReference>
<protein>
    <submittedName>
        <fullName evidence="1">Uncharacterized protein</fullName>
    </submittedName>
</protein>
<keyword evidence="2" id="KW-1185">Reference proteome</keyword>
<accession>A0A372LYH4</accession>
<sequence length="188" mass="19751">MNRLDLAAPAAEPIDPYDADPKIGPLMRDLLACTCAQLEAIGRAACACCVVWGDDRPPADFCDCTCDGGHGQAWVRLVRLDPRQTGSTIPRSITGRAGGCHTPVRWRAVVEAGVYRCIAVPGDDGSPPGCEERERDAYALVADLRALRGAFACCDALRPYAPLTPLSAGPTPNQGGCGGAVVQFALDL</sequence>
<dbReference type="OrthoDB" id="4312369at2"/>
<dbReference type="AlphaFoldDB" id="A0A372LYH4"/>
<comment type="caution">
    <text evidence="1">The sequence shown here is derived from an EMBL/GenBank/DDBJ whole genome shotgun (WGS) entry which is preliminary data.</text>
</comment>